<accession>A0ABT3QSD3</accession>
<organism evidence="5 6">
    <name type="scientific">Ochrobactrum chromiisoli</name>
    <dbReference type="NCBI Taxonomy" id="2993941"/>
    <lineage>
        <taxon>Bacteria</taxon>
        <taxon>Pseudomonadati</taxon>
        <taxon>Pseudomonadota</taxon>
        <taxon>Alphaproteobacteria</taxon>
        <taxon>Hyphomicrobiales</taxon>
        <taxon>Brucellaceae</taxon>
        <taxon>Brucella/Ochrobactrum group</taxon>
        <taxon>Ochrobactrum</taxon>
    </lineage>
</organism>
<evidence type="ECO:0000259" key="4">
    <source>
        <dbReference type="SMART" id="SM00797"/>
    </source>
</evidence>
<dbReference type="InterPro" id="IPR052708">
    <property type="entry name" value="PxpC"/>
</dbReference>
<sequence length="320" mass="34615">MKASGPLISIQDAGRSGFMRFGVPSSGPMDRLSAAAANAALGNEQNNPVIEISTGGLELECVTGELTFAIAGGDFIVEHAGERKRSWIVSTLRQGETLAIKPGFWGNWTYLAFAGFMEAEPWLQSHATHASSGFGGGKIVTGKALMIANPEVRKSREGSIFFPISARPSNIFQVILGPQDRFFSDATIRMFFESSFEVTPAYDRMGMRLRGPFIKPIGELDIPSEPIVRGSIQIAGDGIPTVLLADHQTTGGYPKLATMVDADTDRIAQLRPKTKIVFKLVTTEEANAHARRTANGIQHYLGLIANAERSNSDTCVRSRD</sequence>
<evidence type="ECO:0000256" key="1">
    <source>
        <dbReference type="ARBA" id="ARBA00022741"/>
    </source>
</evidence>
<protein>
    <submittedName>
        <fullName evidence="5">Biotin-dependent carboxyltransferase family protein</fullName>
    </submittedName>
</protein>
<keyword evidence="3" id="KW-0067">ATP-binding</keyword>
<dbReference type="Pfam" id="PF02626">
    <property type="entry name" value="CT_A_B"/>
    <property type="match status" value="1"/>
</dbReference>
<dbReference type="SMART" id="SM00797">
    <property type="entry name" value="AHS2"/>
    <property type="match status" value="1"/>
</dbReference>
<dbReference type="Proteomes" id="UP001301216">
    <property type="component" value="Unassembled WGS sequence"/>
</dbReference>
<keyword evidence="1" id="KW-0547">Nucleotide-binding</keyword>
<dbReference type="PANTHER" id="PTHR43309">
    <property type="entry name" value="5-OXOPROLINASE SUBUNIT C"/>
    <property type="match status" value="1"/>
</dbReference>
<gene>
    <name evidence="5" type="ORF">OPR82_17570</name>
</gene>
<evidence type="ECO:0000313" key="6">
    <source>
        <dbReference type="Proteomes" id="UP001301216"/>
    </source>
</evidence>
<comment type="caution">
    <text evidence="5">The sequence shown here is derived from an EMBL/GenBank/DDBJ whole genome shotgun (WGS) entry which is preliminary data.</text>
</comment>
<dbReference type="SUPFAM" id="SSF50891">
    <property type="entry name" value="Cyclophilin-like"/>
    <property type="match status" value="1"/>
</dbReference>
<evidence type="ECO:0000256" key="3">
    <source>
        <dbReference type="ARBA" id="ARBA00022840"/>
    </source>
</evidence>
<keyword evidence="6" id="KW-1185">Reference proteome</keyword>
<reference evidence="5 6" key="1">
    <citation type="submission" date="2022-11" db="EMBL/GenBank/DDBJ databases">
        <title>Brucella sp. YY2X, whole genome shotgun sequencing project.</title>
        <authorList>
            <person name="Yang Y."/>
        </authorList>
    </citation>
    <scope>NUCLEOTIDE SEQUENCE [LARGE SCALE GENOMIC DNA]</scope>
    <source>
        <strain evidence="5 6">YY2X</strain>
    </source>
</reference>
<dbReference type="PANTHER" id="PTHR43309:SF5">
    <property type="entry name" value="5-OXOPROLINASE SUBUNIT C"/>
    <property type="match status" value="1"/>
</dbReference>
<feature type="domain" description="Carboxyltransferase" evidence="4">
    <location>
        <begin position="20"/>
        <end position="295"/>
    </location>
</feature>
<dbReference type="InterPro" id="IPR003778">
    <property type="entry name" value="CT_A_B"/>
</dbReference>
<name>A0ABT3QSD3_9HYPH</name>
<dbReference type="Gene3D" id="2.40.100.10">
    <property type="entry name" value="Cyclophilin-like"/>
    <property type="match status" value="1"/>
</dbReference>
<proteinExistence type="predicted"/>
<dbReference type="EMBL" id="JAPHAV010000012">
    <property type="protein sequence ID" value="MCX2698541.1"/>
    <property type="molecule type" value="Genomic_DNA"/>
</dbReference>
<dbReference type="InterPro" id="IPR029000">
    <property type="entry name" value="Cyclophilin-like_dom_sf"/>
</dbReference>
<evidence type="ECO:0000313" key="5">
    <source>
        <dbReference type="EMBL" id="MCX2698541.1"/>
    </source>
</evidence>
<evidence type="ECO:0000256" key="2">
    <source>
        <dbReference type="ARBA" id="ARBA00022801"/>
    </source>
</evidence>
<keyword evidence="2" id="KW-0378">Hydrolase</keyword>